<dbReference type="PANTHER" id="PTHR11085:SF10">
    <property type="entry name" value="NAD-DEPENDENT PROTEIN DEACYLASE SIRTUIN-5, MITOCHONDRIAL-RELATED"/>
    <property type="match status" value="1"/>
</dbReference>
<dbReference type="Pfam" id="PF02146">
    <property type="entry name" value="SIR2"/>
    <property type="match status" value="1"/>
</dbReference>
<name>A0A372LR40_9BACI</name>
<dbReference type="InterPro" id="IPR050134">
    <property type="entry name" value="NAD-dep_sirtuin_deacylases"/>
</dbReference>
<feature type="binding site" evidence="4">
    <location>
        <position position="357"/>
    </location>
    <ligand>
        <name>Zn(2+)</name>
        <dbReference type="ChEBI" id="CHEBI:29105"/>
    </ligand>
</feature>
<keyword evidence="4" id="KW-0862">Zinc</keyword>
<keyword evidence="4" id="KW-0479">Metal-binding</keyword>
<dbReference type="CDD" id="cd01407">
    <property type="entry name" value="SIR2-fam"/>
    <property type="match status" value="1"/>
</dbReference>
<keyword evidence="2" id="KW-0808">Transferase</keyword>
<dbReference type="EC" id="2.3.1.286" evidence="1"/>
<organism evidence="6 7">
    <name type="scientific">Peribacillus saganii</name>
    <dbReference type="NCBI Taxonomy" id="2303992"/>
    <lineage>
        <taxon>Bacteria</taxon>
        <taxon>Bacillati</taxon>
        <taxon>Bacillota</taxon>
        <taxon>Bacilli</taxon>
        <taxon>Bacillales</taxon>
        <taxon>Bacillaceae</taxon>
        <taxon>Peribacillus</taxon>
    </lineage>
</organism>
<dbReference type="GO" id="GO:0017136">
    <property type="term" value="F:histone deacetylase activity, NAD-dependent"/>
    <property type="evidence" value="ECO:0007669"/>
    <property type="project" value="TreeGrafter"/>
</dbReference>
<evidence type="ECO:0000256" key="1">
    <source>
        <dbReference type="ARBA" id="ARBA00012928"/>
    </source>
</evidence>
<protein>
    <recommendedName>
        <fullName evidence="1">protein acetyllysine N-acetyltransferase</fullName>
        <ecNumber evidence="1">2.3.1.286</ecNumber>
    </recommendedName>
</protein>
<dbReference type="InterPro" id="IPR029035">
    <property type="entry name" value="DHS-like_NAD/FAD-binding_dom"/>
</dbReference>
<dbReference type="AlphaFoldDB" id="A0A372LR40"/>
<evidence type="ECO:0000256" key="3">
    <source>
        <dbReference type="ARBA" id="ARBA00023027"/>
    </source>
</evidence>
<comment type="caution">
    <text evidence="6">The sequence shown here is derived from an EMBL/GenBank/DDBJ whole genome shotgun (WGS) entry which is preliminary data.</text>
</comment>
<gene>
    <name evidence="6" type="ORF">D0469_09090</name>
</gene>
<accession>A0A372LR40</accession>
<dbReference type="SUPFAM" id="SSF52467">
    <property type="entry name" value="DHS-like NAD/FAD-binding domain"/>
    <property type="match status" value="1"/>
</dbReference>
<dbReference type="GO" id="GO:0070403">
    <property type="term" value="F:NAD+ binding"/>
    <property type="evidence" value="ECO:0007669"/>
    <property type="project" value="InterPro"/>
</dbReference>
<evidence type="ECO:0000313" key="7">
    <source>
        <dbReference type="Proteomes" id="UP000264541"/>
    </source>
</evidence>
<dbReference type="PANTHER" id="PTHR11085">
    <property type="entry name" value="NAD-DEPENDENT PROTEIN DEACYLASE SIRTUIN-5, MITOCHONDRIAL-RELATED"/>
    <property type="match status" value="1"/>
</dbReference>
<dbReference type="InterPro" id="IPR003000">
    <property type="entry name" value="Sirtuin"/>
</dbReference>
<dbReference type="OrthoDB" id="9800582at2"/>
<dbReference type="EMBL" id="QVTE01000024">
    <property type="protein sequence ID" value="RFU69510.1"/>
    <property type="molecule type" value="Genomic_DNA"/>
</dbReference>
<evidence type="ECO:0000259" key="5">
    <source>
        <dbReference type="PROSITE" id="PS50305"/>
    </source>
</evidence>
<dbReference type="PROSITE" id="PS50305">
    <property type="entry name" value="SIRTUIN"/>
    <property type="match status" value="1"/>
</dbReference>
<feature type="binding site" evidence="4">
    <location>
        <position position="377"/>
    </location>
    <ligand>
        <name>Zn(2+)</name>
        <dbReference type="ChEBI" id="CHEBI:29105"/>
    </ligand>
</feature>
<proteinExistence type="predicted"/>
<dbReference type="InterPro" id="IPR026591">
    <property type="entry name" value="Sirtuin_cat_small_dom_sf"/>
</dbReference>
<dbReference type="GO" id="GO:0046872">
    <property type="term" value="F:metal ion binding"/>
    <property type="evidence" value="ECO:0007669"/>
    <property type="project" value="UniProtKB-KW"/>
</dbReference>
<evidence type="ECO:0000256" key="4">
    <source>
        <dbReference type="PROSITE-ProRule" id="PRU00236"/>
    </source>
</evidence>
<sequence>MPRYETRKIVFSKNDLPKDIKAGDVRKYFSSQIRIKDLHHTNQYGNFILCDYIFDAEEKERVDAPWDIKKGVLVNENNPYELLHVLTVRSVYQMPTTVGYMVKNRNNGEIMGLSYKQTWNLLYHEGATNAEATISRYGKFTTHLLDTIDELPSLSSSYWQLSPIDENEKLLVPLTKEVMKELEKSLKRVINEGLKKRIRRLSAEQSNKDYEAMDLVAERIRTANKITVLTGAGISTMSGIPDYRSAAAGVWQQKPDLLRSLNQQTFLEDPKQFWDSYYDLFAVTLNEIIPYQTNEAVVTAIDMINPNEGHQFFAKLEETGKNVTILTQNVDGLHQKAGSRNVLEIHGNVTTCSCLECGRTYRLKEVFKVGSIPRCECGHVLRPNVVFFGDAVQQFDRGEEAIVNSDLIIVAGTSLQVSPFNQLPRLAAANDIPVVYINGEAPDDEFDYVLQGNISEICGILEQKQ</sequence>
<reference evidence="6 7" key="1">
    <citation type="submission" date="2018-08" db="EMBL/GenBank/DDBJ databases">
        <title>Bacillus chawlae sp. nov., Bacillus glennii sp. nov., and Bacillus saganii sp. nov. Isolated from the Vehicle Assembly Building at Kennedy Space Center where the Viking Spacecraft were Assembled.</title>
        <authorList>
            <person name="Seuylemezian A."/>
            <person name="Vaishampayan P."/>
        </authorList>
    </citation>
    <scope>NUCLEOTIDE SEQUENCE [LARGE SCALE GENOMIC DNA]</scope>
    <source>
        <strain evidence="6 7">V47-23a</strain>
    </source>
</reference>
<feature type="binding site" evidence="4">
    <location>
        <position position="375"/>
    </location>
    <ligand>
        <name>Zn(2+)</name>
        <dbReference type="ChEBI" id="CHEBI:29105"/>
    </ligand>
</feature>
<keyword evidence="7" id="KW-1185">Reference proteome</keyword>
<feature type="binding site" evidence="4">
    <location>
        <position position="354"/>
    </location>
    <ligand>
        <name>Zn(2+)</name>
        <dbReference type="ChEBI" id="CHEBI:29105"/>
    </ligand>
</feature>
<feature type="active site" description="Proton acceptor" evidence="4">
    <location>
        <position position="346"/>
    </location>
</feature>
<dbReference type="Proteomes" id="UP000264541">
    <property type="component" value="Unassembled WGS sequence"/>
</dbReference>
<evidence type="ECO:0000313" key="6">
    <source>
        <dbReference type="EMBL" id="RFU69510.1"/>
    </source>
</evidence>
<dbReference type="InterPro" id="IPR026590">
    <property type="entry name" value="Ssirtuin_cat_dom"/>
</dbReference>
<dbReference type="Gene3D" id="3.40.50.1220">
    <property type="entry name" value="TPP-binding domain"/>
    <property type="match status" value="1"/>
</dbReference>
<dbReference type="Gene3D" id="3.30.1600.10">
    <property type="entry name" value="SIR2/SIRT2 'Small Domain"/>
    <property type="match status" value="1"/>
</dbReference>
<keyword evidence="3" id="KW-0520">NAD</keyword>
<feature type="domain" description="Deacetylase sirtuin-type" evidence="5">
    <location>
        <begin position="206"/>
        <end position="465"/>
    </location>
</feature>
<dbReference type="RefSeq" id="WP_117326434.1">
    <property type="nucleotide sequence ID" value="NZ_QVTE01000024.1"/>
</dbReference>
<evidence type="ECO:0000256" key="2">
    <source>
        <dbReference type="ARBA" id="ARBA00022679"/>
    </source>
</evidence>